<dbReference type="HOGENOM" id="CLU_059512_1_0_9"/>
<dbReference type="STRING" id="1209989.TepRe1_0600"/>
<keyword evidence="3" id="KW-1185">Reference proteome</keyword>
<dbReference type="PROSITE" id="PS51257">
    <property type="entry name" value="PROKAR_LIPOPROTEIN"/>
    <property type="match status" value="1"/>
</dbReference>
<accession>F4LVU1</accession>
<sequence length="336" mass="37283">MPKKLIYWLIIFILLTSFTMGCDLFKREQPQKEVTETEKEPEQTASHLRRTVFYFVNEHNFLVPVTRDIPWVEGIGKATLENLVDNAELRAELAEKGLRPTLPEGTRVLGMSINDGLAKVDFNADFLQFSDRTAEQNAINSVVYTLTEFPAIEQVQILIDGKVLEKTPYGDEIKALERKGINLETLEASVIASAEMIPVTLYFKSGSSSGNFDYFVPVTRMVSRTQNQIKTALEELIKGPADDNALVSPLPKDTKVLDVIQKDSEVVINFSKEIEGYGGGIEAEQSVVNSVVLTVSEFPGVELVSIQVEGRAGVLPEGTVLETPIFKPLYVNPNSI</sequence>
<evidence type="ECO:0000313" key="3">
    <source>
        <dbReference type="Proteomes" id="UP000010802"/>
    </source>
</evidence>
<dbReference type="KEGG" id="tep:TepRe1_0600"/>
<dbReference type="Proteomes" id="UP000010802">
    <property type="component" value="Chromosome"/>
</dbReference>
<reference evidence="3" key="1">
    <citation type="journal article" date="2013" name="Genome Announc.">
        <title>First genome sequence of a syntrophic acetate-oxidizing bacterium, Tepidanaerobacter acetatoxydans strain Re1.</title>
        <authorList>
            <person name="Manzoor S."/>
            <person name="Bongcam-Rudloff E."/>
            <person name="Schnurer A."/>
            <person name="Muller B."/>
        </authorList>
    </citation>
    <scope>NUCLEOTIDE SEQUENCE [LARGE SCALE GENOMIC DNA]</scope>
    <source>
        <strain evidence="3">Re1</strain>
    </source>
</reference>
<feature type="domain" description="GerMN" evidence="1">
    <location>
        <begin position="229"/>
        <end position="317"/>
    </location>
</feature>
<dbReference type="EMBL" id="HF563609">
    <property type="protein sequence ID" value="CCP25344.1"/>
    <property type="molecule type" value="Genomic_DNA"/>
</dbReference>
<dbReference type="KEGG" id="tae:TepiRe1_0656"/>
<proteinExistence type="predicted"/>
<dbReference type="AlphaFoldDB" id="F4LVU1"/>
<dbReference type="PATRIC" id="fig|1209989.3.peg.705"/>
<dbReference type="eggNOG" id="COG5401">
    <property type="taxonomic scope" value="Bacteria"/>
</dbReference>
<gene>
    <name evidence="2" type="ordered locus">TEPIRE1_0656</name>
</gene>
<accession>L0RYN9</accession>
<keyword evidence="2" id="KW-0449">Lipoprotein</keyword>
<name>F4LVU1_TEPAE</name>
<dbReference type="OrthoDB" id="9809406at2"/>
<evidence type="ECO:0000313" key="2">
    <source>
        <dbReference type="EMBL" id="CCP25344.1"/>
    </source>
</evidence>
<feature type="domain" description="GerMN" evidence="1">
    <location>
        <begin position="76"/>
        <end position="168"/>
    </location>
</feature>
<dbReference type="RefSeq" id="WP_013777711.1">
    <property type="nucleotide sequence ID" value="NC_015519.1"/>
</dbReference>
<dbReference type="Pfam" id="PF10646">
    <property type="entry name" value="Germane"/>
    <property type="match status" value="2"/>
</dbReference>
<dbReference type="InterPro" id="IPR019606">
    <property type="entry name" value="GerMN"/>
</dbReference>
<organism evidence="2 3">
    <name type="scientific">Tepidanaerobacter acetatoxydans (strain DSM 21804 / JCM 16047 / Re1)</name>
    <dbReference type="NCBI Taxonomy" id="1209989"/>
    <lineage>
        <taxon>Bacteria</taxon>
        <taxon>Bacillati</taxon>
        <taxon>Bacillota</taxon>
        <taxon>Clostridia</taxon>
        <taxon>Thermosediminibacterales</taxon>
        <taxon>Tepidanaerobacteraceae</taxon>
        <taxon>Tepidanaerobacter</taxon>
    </lineage>
</organism>
<dbReference type="SMART" id="SM00909">
    <property type="entry name" value="Germane"/>
    <property type="match status" value="2"/>
</dbReference>
<protein>
    <submittedName>
        <fullName evidence="2">Lipoprotein LpqB, GerMN domain protein</fullName>
    </submittedName>
</protein>
<evidence type="ECO:0000259" key="1">
    <source>
        <dbReference type="SMART" id="SM00909"/>
    </source>
</evidence>